<dbReference type="PROSITE" id="PS51293">
    <property type="entry name" value="SANT"/>
    <property type="match status" value="1"/>
</dbReference>
<dbReference type="PROSITE" id="PS50157">
    <property type="entry name" value="ZINC_FINGER_C2H2_2"/>
    <property type="match status" value="1"/>
</dbReference>
<dbReference type="PROSITE" id="PS00028">
    <property type="entry name" value="ZINC_FINGER_C2H2_1"/>
    <property type="match status" value="1"/>
</dbReference>
<evidence type="ECO:0000256" key="4">
    <source>
        <dbReference type="ARBA" id="ARBA00022833"/>
    </source>
</evidence>
<feature type="compositionally biased region" description="Basic residues" evidence="10">
    <location>
        <begin position="256"/>
        <end position="266"/>
    </location>
</feature>
<dbReference type="InterPro" id="IPR051066">
    <property type="entry name" value="Trans_reg/Corepressor"/>
</dbReference>
<evidence type="ECO:0000256" key="6">
    <source>
        <dbReference type="ARBA" id="ARBA00023125"/>
    </source>
</evidence>
<evidence type="ECO:0000256" key="7">
    <source>
        <dbReference type="ARBA" id="ARBA00023163"/>
    </source>
</evidence>
<evidence type="ECO:0000313" key="14">
    <source>
        <dbReference type="EMBL" id="KAJ8402167.1"/>
    </source>
</evidence>
<comment type="subcellular location">
    <subcellularLocation>
        <location evidence="1">Nucleus</location>
    </subcellularLocation>
</comment>
<feature type="compositionally biased region" description="Gly residues" evidence="10">
    <location>
        <begin position="275"/>
        <end position="285"/>
    </location>
</feature>
<dbReference type="Proteomes" id="UP001221898">
    <property type="component" value="Unassembled WGS sequence"/>
</dbReference>
<evidence type="ECO:0000256" key="1">
    <source>
        <dbReference type="ARBA" id="ARBA00004123"/>
    </source>
</evidence>
<keyword evidence="6" id="KW-0238">DNA-binding</keyword>
<comment type="caution">
    <text evidence="14">The sequence shown here is derived from an EMBL/GenBank/DDBJ whole genome shotgun (WGS) entry which is preliminary data.</text>
</comment>
<organism evidence="14 15">
    <name type="scientific">Aldrovandia affinis</name>
    <dbReference type="NCBI Taxonomy" id="143900"/>
    <lineage>
        <taxon>Eukaryota</taxon>
        <taxon>Metazoa</taxon>
        <taxon>Chordata</taxon>
        <taxon>Craniata</taxon>
        <taxon>Vertebrata</taxon>
        <taxon>Euteleostomi</taxon>
        <taxon>Actinopterygii</taxon>
        <taxon>Neopterygii</taxon>
        <taxon>Teleostei</taxon>
        <taxon>Notacanthiformes</taxon>
        <taxon>Halosauridae</taxon>
        <taxon>Aldrovandia</taxon>
    </lineage>
</organism>
<evidence type="ECO:0000256" key="9">
    <source>
        <dbReference type="PROSITE-ProRule" id="PRU00042"/>
    </source>
</evidence>
<dbReference type="GO" id="GO:0000118">
    <property type="term" value="C:histone deacetylase complex"/>
    <property type="evidence" value="ECO:0007669"/>
    <property type="project" value="TreeGrafter"/>
</dbReference>
<dbReference type="SMART" id="SM01189">
    <property type="entry name" value="ELM2"/>
    <property type="match status" value="1"/>
</dbReference>
<gene>
    <name evidence="14" type="ORF">AAFF_G00370320</name>
</gene>
<dbReference type="GO" id="GO:0003714">
    <property type="term" value="F:transcription corepressor activity"/>
    <property type="evidence" value="ECO:0007669"/>
    <property type="project" value="TreeGrafter"/>
</dbReference>
<dbReference type="InterPro" id="IPR000949">
    <property type="entry name" value="ELM2_dom"/>
</dbReference>
<feature type="region of interest" description="Disordered" evidence="10">
    <location>
        <begin position="186"/>
        <end position="214"/>
    </location>
</feature>
<accession>A0AAD7SGN2</accession>
<evidence type="ECO:0000256" key="10">
    <source>
        <dbReference type="SAM" id="MobiDB-lite"/>
    </source>
</evidence>
<evidence type="ECO:0000256" key="3">
    <source>
        <dbReference type="ARBA" id="ARBA00022771"/>
    </source>
</evidence>
<dbReference type="GO" id="GO:0008270">
    <property type="term" value="F:zinc ion binding"/>
    <property type="evidence" value="ECO:0007669"/>
    <property type="project" value="UniProtKB-KW"/>
</dbReference>
<dbReference type="PROSITE" id="PS51156">
    <property type="entry name" value="ELM2"/>
    <property type="match status" value="1"/>
</dbReference>
<dbReference type="PANTHER" id="PTHR16089">
    <property type="entry name" value="REST COREPRESSOR COREST PROTEIN-RELATED"/>
    <property type="match status" value="1"/>
</dbReference>
<dbReference type="GO" id="GO:0005667">
    <property type="term" value="C:transcription regulator complex"/>
    <property type="evidence" value="ECO:0007669"/>
    <property type="project" value="TreeGrafter"/>
</dbReference>
<dbReference type="InterPro" id="IPR017884">
    <property type="entry name" value="SANT_dom"/>
</dbReference>
<feature type="domain" description="ELM2" evidence="12">
    <location>
        <begin position="25"/>
        <end position="117"/>
    </location>
</feature>
<evidence type="ECO:0000259" key="11">
    <source>
        <dbReference type="PROSITE" id="PS50157"/>
    </source>
</evidence>
<keyword evidence="7" id="KW-0804">Transcription</keyword>
<dbReference type="InterPro" id="IPR013087">
    <property type="entry name" value="Znf_C2H2_type"/>
</dbReference>
<evidence type="ECO:0000313" key="15">
    <source>
        <dbReference type="Proteomes" id="UP001221898"/>
    </source>
</evidence>
<dbReference type="Pfam" id="PF01448">
    <property type="entry name" value="ELM2"/>
    <property type="match status" value="1"/>
</dbReference>
<sequence length="292" mass="32495">MLCIPPDAADGISLVMDDTVVTIEPRINVGSRFQAEIPPLRNPLLMLYEGHPAQLVWAPWGDLASNPRTQQRVTELLDLCCSSVLPGGGANTELALHCLHEVQGDILAALDLLLIRGDYYACLCNTRDYHYSGSDHWTTREKRLFRKALLTHNKDFRLVHSMLKSKSVPQCVEYYYAMKKQKKFKLRSRASESKEEDGANSMLDSPCVPETPLLGRTGTRRWLARQGEAQGGPNATPSAPGYPCQECGRSFEKVKSRSAHMKKHRHQEGVLQHFLGGGAQTGRGGASNRLRD</sequence>
<name>A0AAD7SGN2_9TELE</name>
<dbReference type="EMBL" id="JAINUG010000065">
    <property type="protein sequence ID" value="KAJ8402167.1"/>
    <property type="molecule type" value="Genomic_DNA"/>
</dbReference>
<dbReference type="SMART" id="SM00717">
    <property type="entry name" value="SANT"/>
    <property type="match status" value="1"/>
</dbReference>
<evidence type="ECO:0000256" key="2">
    <source>
        <dbReference type="ARBA" id="ARBA00022723"/>
    </source>
</evidence>
<keyword evidence="2" id="KW-0479">Metal-binding</keyword>
<reference evidence="14" key="1">
    <citation type="journal article" date="2023" name="Science">
        <title>Genome structures resolve the early diversification of teleost fishes.</title>
        <authorList>
            <person name="Parey E."/>
            <person name="Louis A."/>
            <person name="Montfort J."/>
            <person name="Bouchez O."/>
            <person name="Roques C."/>
            <person name="Iampietro C."/>
            <person name="Lluch J."/>
            <person name="Castinel A."/>
            <person name="Donnadieu C."/>
            <person name="Desvignes T."/>
            <person name="Floi Bucao C."/>
            <person name="Jouanno E."/>
            <person name="Wen M."/>
            <person name="Mejri S."/>
            <person name="Dirks R."/>
            <person name="Jansen H."/>
            <person name="Henkel C."/>
            <person name="Chen W.J."/>
            <person name="Zahm M."/>
            <person name="Cabau C."/>
            <person name="Klopp C."/>
            <person name="Thompson A.W."/>
            <person name="Robinson-Rechavi M."/>
            <person name="Braasch I."/>
            <person name="Lecointre G."/>
            <person name="Bobe J."/>
            <person name="Postlethwait J.H."/>
            <person name="Berthelot C."/>
            <person name="Roest Crollius H."/>
            <person name="Guiguen Y."/>
        </authorList>
    </citation>
    <scope>NUCLEOTIDE SEQUENCE</scope>
    <source>
        <strain evidence="14">NC1722</strain>
    </source>
</reference>
<feature type="region of interest" description="Disordered" evidence="10">
    <location>
        <begin position="228"/>
        <end position="247"/>
    </location>
</feature>
<dbReference type="PANTHER" id="PTHR16089:SF23">
    <property type="entry name" value="ZINC FINGER PROTEIN 541"/>
    <property type="match status" value="1"/>
</dbReference>
<keyword evidence="15" id="KW-1185">Reference proteome</keyword>
<dbReference type="FunFam" id="1.10.10.60:FF:000012">
    <property type="entry name" value="Metastasis-associated 1 family, member 3"/>
    <property type="match status" value="1"/>
</dbReference>
<dbReference type="Gene3D" id="1.10.10.60">
    <property type="entry name" value="Homeodomain-like"/>
    <property type="match status" value="1"/>
</dbReference>
<evidence type="ECO:0000256" key="5">
    <source>
        <dbReference type="ARBA" id="ARBA00023015"/>
    </source>
</evidence>
<keyword evidence="8" id="KW-0539">Nucleus</keyword>
<keyword evidence="4" id="KW-0862">Zinc</keyword>
<dbReference type="InterPro" id="IPR001005">
    <property type="entry name" value="SANT/Myb"/>
</dbReference>
<dbReference type="GO" id="GO:0006357">
    <property type="term" value="P:regulation of transcription by RNA polymerase II"/>
    <property type="evidence" value="ECO:0007669"/>
    <property type="project" value="TreeGrafter"/>
</dbReference>
<dbReference type="SUPFAM" id="SSF46689">
    <property type="entry name" value="Homeodomain-like"/>
    <property type="match status" value="1"/>
</dbReference>
<evidence type="ECO:0000259" key="13">
    <source>
        <dbReference type="PROSITE" id="PS51293"/>
    </source>
</evidence>
<dbReference type="AlphaFoldDB" id="A0AAD7SGN2"/>
<evidence type="ECO:0000259" key="12">
    <source>
        <dbReference type="PROSITE" id="PS51156"/>
    </source>
</evidence>
<protein>
    <submittedName>
        <fullName evidence="14">Uncharacterized protein</fullName>
    </submittedName>
</protein>
<dbReference type="GO" id="GO:0003677">
    <property type="term" value="F:DNA binding"/>
    <property type="evidence" value="ECO:0007669"/>
    <property type="project" value="UniProtKB-KW"/>
</dbReference>
<feature type="domain" description="SANT" evidence="13">
    <location>
        <begin position="132"/>
        <end position="183"/>
    </location>
</feature>
<feature type="region of interest" description="Disordered" evidence="10">
    <location>
        <begin position="254"/>
        <end position="292"/>
    </location>
</feature>
<keyword evidence="3 9" id="KW-0863">Zinc-finger</keyword>
<proteinExistence type="predicted"/>
<dbReference type="InterPro" id="IPR009057">
    <property type="entry name" value="Homeodomain-like_sf"/>
</dbReference>
<keyword evidence="5" id="KW-0805">Transcription regulation</keyword>
<evidence type="ECO:0000256" key="8">
    <source>
        <dbReference type="ARBA" id="ARBA00023242"/>
    </source>
</evidence>
<feature type="domain" description="C2H2-type" evidence="11">
    <location>
        <begin position="242"/>
        <end position="269"/>
    </location>
</feature>